<name>A0A4Z0LAF5_9FLAO</name>
<evidence type="ECO:0000313" key="3">
    <source>
        <dbReference type="Proteomes" id="UP000297407"/>
    </source>
</evidence>
<dbReference type="RefSeq" id="WP_135525902.1">
    <property type="nucleotide sequence ID" value="NZ_SRLH01000003.1"/>
</dbReference>
<organism evidence="2 3">
    <name type="scientific">Flavobacterium humi</name>
    <dbReference type="NCBI Taxonomy" id="2562683"/>
    <lineage>
        <taxon>Bacteria</taxon>
        <taxon>Pseudomonadati</taxon>
        <taxon>Bacteroidota</taxon>
        <taxon>Flavobacteriia</taxon>
        <taxon>Flavobacteriales</taxon>
        <taxon>Flavobacteriaceae</taxon>
        <taxon>Flavobacterium</taxon>
    </lineage>
</organism>
<dbReference type="EMBL" id="SRLH01000003">
    <property type="protein sequence ID" value="TGD58642.1"/>
    <property type="molecule type" value="Genomic_DNA"/>
</dbReference>
<dbReference type="OrthoDB" id="1354398at2"/>
<proteinExistence type="predicted"/>
<dbReference type="Proteomes" id="UP000297407">
    <property type="component" value="Unassembled WGS sequence"/>
</dbReference>
<feature type="chain" id="PRO_5021470453" evidence="1">
    <location>
        <begin position="19"/>
        <end position="194"/>
    </location>
</feature>
<dbReference type="AlphaFoldDB" id="A0A4Z0LAF5"/>
<sequence>MKKLYLLLFLCISQIAFPDSFIVKKDGSKTEIKKNSFRIDASEKTIYYKLANSEKEFKANFRDFDYVIFGVNKFKTFKLDKSNEISGFFVLAETPERTLVSISMPEEEGSSTVFYVFHVLDKEDMIIETHEFSNSRNQKNVNLRGEIYSKIKFYFPNCELLLNRLANSERNIQDTSNMAVLGFFNTPVYISCLQ</sequence>
<keyword evidence="3" id="KW-1185">Reference proteome</keyword>
<reference evidence="2 3" key="1">
    <citation type="submission" date="2019-04" db="EMBL/GenBank/DDBJ databases">
        <title>Flavobacterium sp. strain DS2-A Genome sequencing and assembly.</title>
        <authorList>
            <person name="Kim I."/>
        </authorList>
    </citation>
    <scope>NUCLEOTIDE SEQUENCE [LARGE SCALE GENOMIC DNA]</scope>
    <source>
        <strain evidence="2 3">DS2-A</strain>
    </source>
</reference>
<gene>
    <name evidence="2" type="ORF">E4635_06930</name>
</gene>
<comment type="caution">
    <text evidence="2">The sequence shown here is derived from an EMBL/GenBank/DDBJ whole genome shotgun (WGS) entry which is preliminary data.</text>
</comment>
<evidence type="ECO:0000313" key="2">
    <source>
        <dbReference type="EMBL" id="TGD58642.1"/>
    </source>
</evidence>
<protein>
    <submittedName>
        <fullName evidence="2">Uncharacterized protein</fullName>
    </submittedName>
</protein>
<feature type="signal peptide" evidence="1">
    <location>
        <begin position="1"/>
        <end position="18"/>
    </location>
</feature>
<keyword evidence="1" id="KW-0732">Signal</keyword>
<evidence type="ECO:0000256" key="1">
    <source>
        <dbReference type="SAM" id="SignalP"/>
    </source>
</evidence>
<accession>A0A4Z0LAF5</accession>